<evidence type="ECO:0000313" key="3">
    <source>
        <dbReference type="Proteomes" id="UP000465622"/>
    </source>
</evidence>
<protein>
    <submittedName>
        <fullName evidence="2">Uncharacterized protein</fullName>
    </submittedName>
</protein>
<sequence length="55" mass="6759">MRIVWGANSSSRPAVPTYARKMSNKNEREEAIEKLQERREEERERLEKEEERRLR</sequence>
<organism evidence="2 3">
    <name type="scientific">Mycolicibacterium mageritense</name>
    <name type="common">Mycobacterium mageritense</name>
    <dbReference type="NCBI Taxonomy" id="53462"/>
    <lineage>
        <taxon>Bacteria</taxon>
        <taxon>Bacillati</taxon>
        <taxon>Actinomycetota</taxon>
        <taxon>Actinomycetes</taxon>
        <taxon>Mycobacteriales</taxon>
        <taxon>Mycobacteriaceae</taxon>
        <taxon>Mycolicibacterium</taxon>
    </lineage>
</organism>
<feature type="region of interest" description="Disordered" evidence="1">
    <location>
        <begin position="1"/>
        <end position="55"/>
    </location>
</feature>
<keyword evidence="3" id="KW-1185">Reference proteome</keyword>
<dbReference type="EMBL" id="AP022567">
    <property type="protein sequence ID" value="BBX31712.1"/>
    <property type="molecule type" value="Genomic_DNA"/>
</dbReference>
<evidence type="ECO:0000256" key="1">
    <source>
        <dbReference type="SAM" id="MobiDB-lite"/>
    </source>
</evidence>
<proteinExistence type="predicted"/>
<feature type="compositionally biased region" description="Basic and acidic residues" evidence="1">
    <location>
        <begin position="24"/>
        <end position="55"/>
    </location>
</feature>
<reference evidence="2 3" key="1">
    <citation type="journal article" date="2019" name="Emerg. Microbes Infect.">
        <title>Comprehensive subspecies identification of 175 nontuberculous mycobacteria species based on 7547 genomic profiles.</title>
        <authorList>
            <person name="Matsumoto Y."/>
            <person name="Kinjo T."/>
            <person name="Motooka D."/>
            <person name="Nabeya D."/>
            <person name="Jung N."/>
            <person name="Uechi K."/>
            <person name="Horii T."/>
            <person name="Iida T."/>
            <person name="Fujita J."/>
            <person name="Nakamura S."/>
        </authorList>
    </citation>
    <scope>NUCLEOTIDE SEQUENCE [LARGE SCALE GENOMIC DNA]</scope>
    <source>
        <strain evidence="2 3">JCM 12375</strain>
    </source>
</reference>
<gene>
    <name evidence="2" type="ORF">MMAGJ_09940</name>
</gene>
<evidence type="ECO:0000313" key="2">
    <source>
        <dbReference type="EMBL" id="BBX31712.1"/>
    </source>
</evidence>
<accession>A0ABM7HMH3</accession>
<name>A0ABM7HMH3_MYCME</name>
<dbReference type="Proteomes" id="UP000465622">
    <property type="component" value="Chromosome"/>
</dbReference>